<accession>L8PJE9</accession>
<proteinExistence type="predicted"/>
<comment type="caution">
    <text evidence="1">The sequence shown here is derived from an EMBL/GenBank/DDBJ whole genome shotgun (WGS) entry which is preliminary data.</text>
</comment>
<reference evidence="1 2" key="1">
    <citation type="journal article" date="2013" name="Genome Announc.">
        <title>Draft Genome Sequence of Streptomyces viridochromogenes Strain Tu57, Producer of Avilamycin.</title>
        <authorList>
            <person name="Gruning B.A."/>
            <person name="Erxleben A."/>
            <person name="Hahnlein A."/>
            <person name="Gunther S."/>
        </authorList>
    </citation>
    <scope>NUCLEOTIDE SEQUENCE [LARGE SCALE GENOMIC DNA]</scope>
    <source>
        <strain evidence="1 2">Tue57</strain>
    </source>
</reference>
<dbReference type="Proteomes" id="UP000011205">
    <property type="component" value="Unassembled WGS sequence"/>
</dbReference>
<organism evidence="1 2">
    <name type="scientific">Streptomyces viridochromogenes Tue57</name>
    <dbReference type="NCBI Taxonomy" id="1160705"/>
    <lineage>
        <taxon>Bacteria</taxon>
        <taxon>Bacillati</taxon>
        <taxon>Actinomycetota</taxon>
        <taxon>Actinomycetes</taxon>
        <taxon>Kitasatosporales</taxon>
        <taxon>Streptomycetaceae</taxon>
        <taxon>Streptomyces</taxon>
    </lineage>
</organism>
<gene>
    <name evidence="1" type="ORF">STVIR_3529</name>
</gene>
<name>L8PJE9_STRVR</name>
<sequence length="37" mass="4089">MTSLPSLIQPPGGGHPVEVLICFKPYPPYAHFKRPGR</sequence>
<protein>
    <submittedName>
        <fullName evidence="1">Uncharacterized protein</fullName>
    </submittedName>
</protein>
<dbReference type="AlphaFoldDB" id="L8PJE9"/>
<evidence type="ECO:0000313" key="1">
    <source>
        <dbReference type="EMBL" id="ELS55517.1"/>
    </source>
</evidence>
<dbReference type="EMBL" id="AMLP01000112">
    <property type="protein sequence ID" value="ELS55517.1"/>
    <property type="molecule type" value="Genomic_DNA"/>
</dbReference>
<dbReference type="PATRIC" id="fig|1160705.3.peg.3498"/>
<evidence type="ECO:0000313" key="2">
    <source>
        <dbReference type="Proteomes" id="UP000011205"/>
    </source>
</evidence>